<dbReference type="AlphaFoldDB" id="X1V0N7"/>
<comment type="caution">
    <text evidence="1">The sequence shown here is derived from an EMBL/GenBank/DDBJ whole genome shotgun (WGS) entry which is preliminary data.</text>
</comment>
<protein>
    <submittedName>
        <fullName evidence="1">Uncharacterized protein</fullName>
    </submittedName>
</protein>
<accession>X1V0N7</accession>
<evidence type="ECO:0000313" key="1">
    <source>
        <dbReference type="EMBL" id="GAJ23308.1"/>
    </source>
</evidence>
<sequence>MFEYVTQYDHVKILAIPQTPARGAKALNTRNYLT</sequence>
<dbReference type="EMBL" id="BARW01038523">
    <property type="protein sequence ID" value="GAJ23308.1"/>
    <property type="molecule type" value="Genomic_DNA"/>
</dbReference>
<name>X1V0N7_9ZZZZ</name>
<reference evidence="1" key="1">
    <citation type="journal article" date="2014" name="Front. Microbiol.">
        <title>High frequency of phylogenetically diverse reductive dehalogenase-homologous genes in deep subseafloor sedimentary metagenomes.</title>
        <authorList>
            <person name="Kawai M."/>
            <person name="Futagami T."/>
            <person name="Toyoda A."/>
            <person name="Takaki Y."/>
            <person name="Nishi S."/>
            <person name="Hori S."/>
            <person name="Arai W."/>
            <person name="Tsubouchi T."/>
            <person name="Morono Y."/>
            <person name="Uchiyama I."/>
            <person name="Ito T."/>
            <person name="Fujiyama A."/>
            <person name="Inagaki F."/>
            <person name="Takami H."/>
        </authorList>
    </citation>
    <scope>NUCLEOTIDE SEQUENCE</scope>
    <source>
        <strain evidence="1">Expedition CK06-06</strain>
    </source>
</reference>
<feature type="non-terminal residue" evidence="1">
    <location>
        <position position="34"/>
    </location>
</feature>
<proteinExistence type="predicted"/>
<organism evidence="1">
    <name type="scientific">marine sediment metagenome</name>
    <dbReference type="NCBI Taxonomy" id="412755"/>
    <lineage>
        <taxon>unclassified sequences</taxon>
        <taxon>metagenomes</taxon>
        <taxon>ecological metagenomes</taxon>
    </lineage>
</organism>
<gene>
    <name evidence="1" type="ORF">S12H4_59093</name>
</gene>